<feature type="compositionally biased region" description="Basic and acidic residues" evidence="1">
    <location>
        <begin position="294"/>
        <end position="319"/>
    </location>
</feature>
<dbReference type="Proteomes" id="UP000007110">
    <property type="component" value="Unassembled WGS sequence"/>
</dbReference>
<name>A0A7M7PPA5_STRPU</name>
<dbReference type="Pfam" id="PF02174">
    <property type="entry name" value="IRS"/>
    <property type="match status" value="1"/>
</dbReference>
<dbReference type="AlphaFoldDB" id="A0A7M7PPA5"/>
<evidence type="ECO:0000256" key="1">
    <source>
        <dbReference type="SAM" id="MobiDB-lite"/>
    </source>
</evidence>
<dbReference type="InterPro" id="IPR011993">
    <property type="entry name" value="PH-like_dom_sf"/>
</dbReference>
<feature type="domain" description="PH" evidence="2">
    <location>
        <begin position="7"/>
        <end position="127"/>
    </location>
</feature>
<dbReference type="PANTHER" id="PTHR21258:SF56">
    <property type="entry name" value="IRS-TYPE PTB DOMAIN-CONTAINING PROTEIN"/>
    <property type="match status" value="1"/>
</dbReference>
<accession>A0A7M7PPA5</accession>
<feature type="compositionally biased region" description="Basic and acidic residues" evidence="1">
    <location>
        <begin position="880"/>
        <end position="891"/>
    </location>
</feature>
<dbReference type="SMART" id="SM00233">
    <property type="entry name" value="PH"/>
    <property type="match status" value="1"/>
</dbReference>
<dbReference type="PROSITE" id="PS50003">
    <property type="entry name" value="PH_DOMAIN"/>
    <property type="match status" value="1"/>
</dbReference>
<feature type="region of interest" description="Disordered" evidence="1">
    <location>
        <begin position="739"/>
        <end position="1001"/>
    </location>
</feature>
<reference evidence="3" key="2">
    <citation type="submission" date="2021-01" db="UniProtKB">
        <authorList>
            <consortium name="EnsemblMetazoa"/>
        </authorList>
    </citation>
    <scope>IDENTIFICATION</scope>
</reference>
<dbReference type="InterPro" id="IPR002404">
    <property type="entry name" value="IRS_PTB"/>
</dbReference>
<dbReference type="InParanoid" id="A0A7M7PPA5"/>
<sequence length="1001" mass="110545">MASAQPEVIYKGWLKKSTEPESNAKKKNFLNRSSSSWKKRYVVLLKETEDNQDVAVLAVFDKDVACNFNKPRASLRLSPWYRVDKKYDPTGKQHIFEVRTSRSTWRFLADSQTVMDLWVFYLQIQANLRTDFPGRCFEVSPDDSESMRRIGARASQCLLHLSKWGLTLALKRTRSLVAQWPLKCIREFESSETGRFSFKAGRNSPMGAADYVFATVLGQDGEIYDLLDAYTTEDLSSQPENQSGPASAEVVNQDYERLRLATFGLLPRRGSEGRPISPNHTQHSQAVPVPGRPKNYDRLDRSRDGSNKRLDRTKSDKVKRTQAAPPVPSRTPSLPPKTSRPPSASSSLAMEPEYNLPYADMGGRTVEDENLPYTEMGSASVNTLTRQGLGRDSKDRMTWDVPIPRTLTNSTAASDRSSYQLMDFTPQSYRNTLTQSYENTPLISPSPRARGMSNGGFVNSPMQRAMTEMTIQDHEYHMVESTRGAAGGSGSDPPSPLVHTYFEGEFTGSKGSSGEREHHYQGVDYEGVGPEGSLSRSFSLGNLRSPTSITDSYIDRSPNLGSLDLAFSFSPANMPNWMNERQLPSLPRDEVPPTEENPYVVSPKKGRYAYEDVNNIFPPTPAQGAQQTEYESVSNTSAEEINVQNHVMRQSTFSEGYVDSNLVRSQTDSFQPNTARIVTQESANLAHSAIVEPGVMYAQVVASVPAPEAEPKEKRKSFKARTLERVKMKKAKSLVDLSVTPKSPERRSVALEDMDNTKVTNSLGRPKKMKKSKSNPNLLSEQPSSTPEVAQHFISPKKGADIKQSPVTGVRRKFGLGLKMMRQKSRSQDEEGGGESPGKPKVLPSFAKIDVKGISTTDKTKSYSRRSQGQLSDLPLDGAVDAKIKQAKEKGGAAGKRQRTVSAGSAMSVQSMLNEQSNSTGMITNPLALGSQSPGESSEGPELDEQGYLSPSEIGSPVKMIADPLSDRPLPERPLPSPPSHSQSAPLSKVRDAKITQVWEL</sequence>
<evidence type="ECO:0000313" key="4">
    <source>
        <dbReference type="Proteomes" id="UP000007110"/>
    </source>
</evidence>
<reference evidence="4" key="1">
    <citation type="submission" date="2015-02" db="EMBL/GenBank/DDBJ databases">
        <title>Genome sequencing for Strongylocentrotus purpuratus.</title>
        <authorList>
            <person name="Murali S."/>
            <person name="Liu Y."/>
            <person name="Vee V."/>
            <person name="English A."/>
            <person name="Wang M."/>
            <person name="Skinner E."/>
            <person name="Han Y."/>
            <person name="Muzny D.M."/>
            <person name="Worley K.C."/>
            <person name="Gibbs R.A."/>
        </authorList>
    </citation>
    <scope>NUCLEOTIDE SEQUENCE</scope>
</reference>
<dbReference type="RefSeq" id="XP_030853062.1">
    <property type="nucleotide sequence ID" value="XM_030997202.1"/>
</dbReference>
<proteinExistence type="predicted"/>
<evidence type="ECO:0000259" key="2">
    <source>
        <dbReference type="PROSITE" id="PS50003"/>
    </source>
</evidence>
<dbReference type="GO" id="GO:0007169">
    <property type="term" value="P:cell surface receptor protein tyrosine kinase signaling pathway"/>
    <property type="evidence" value="ECO:0000318"/>
    <property type="project" value="GO_Central"/>
</dbReference>
<dbReference type="CDD" id="cd00821">
    <property type="entry name" value="PH"/>
    <property type="match status" value="1"/>
</dbReference>
<dbReference type="SMART" id="SM01244">
    <property type="entry name" value="IRS"/>
    <property type="match status" value="1"/>
</dbReference>
<dbReference type="SUPFAM" id="SSF50729">
    <property type="entry name" value="PH domain-like"/>
    <property type="match status" value="2"/>
</dbReference>
<dbReference type="KEGG" id="spu:100889758"/>
<dbReference type="OrthoDB" id="10071636at2759"/>
<feature type="compositionally biased region" description="Pro residues" evidence="1">
    <location>
        <begin position="325"/>
        <end position="339"/>
    </location>
</feature>
<dbReference type="InterPro" id="IPR050996">
    <property type="entry name" value="Docking_Protein_DOK"/>
</dbReference>
<organism evidence="3 4">
    <name type="scientific">Strongylocentrotus purpuratus</name>
    <name type="common">Purple sea urchin</name>
    <dbReference type="NCBI Taxonomy" id="7668"/>
    <lineage>
        <taxon>Eukaryota</taxon>
        <taxon>Metazoa</taxon>
        <taxon>Echinodermata</taxon>
        <taxon>Eleutherozoa</taxon>
        <taxon>Echinozoa</taxon>
        <taxon>Echinoidea</taxon>
        <taxon>Euechinoidea</taxon>
        <taxon>Echinacea</taxon>
        <taxon>Camarodonta</taxon>
        <taxon>Echinidea</taxon>
        <taxon>Strongylocentrotidae</taxon>
        <taxon>Strongylocentrotus</taxon>
    </lineage>
</organism>
<evidence type="ECO:0000313" key="3">
    <source>
        <dbReference type="EnsemblMetazoa" id="XP_030853062"/>
    </source>
</evidence>
<feature type="region of interest" description="Disordered" evidence="1">
    <location>
        <begin position="266"/>
        <end position="365"/>
    </location>
</feature>
<dbReference type="GO" id="GO:0005737">
    <property type="term" value="C:cytoplasm"/>
    <property type="evidence" value="ECO:0000318"/>
    <property type="project" value="GO_Central"/>
</dbReference>
<dbReference type="Gene3D" id="2.30.29.30">
    <property type="entry name" value="Pleckstrin-homology domain (PH domain)/Phosphotyrosine-binding domain (PTB)"/>
    <property type="match status" value="2"/>
</dbReference>
<dbReference type="Pfam" id="PF00169">
    <property type="entry name" value="PH"/>
    <property type="match status" value="1"/>
</dbReference>
<dbReference type="PANTHER" id="PTHR21258">
    <property type="entry name" value="DOCKING PROTEIN RELATED"/>
    <property type="match status" value="1"/>
</dbReference>
<keyword evidence="4" id="KW-1185">Reference proteome</keyword>
<protein>
    <recommendedName>
        <fullName evidence="2">PH domain-containing protein</fullName>
    </recommendedName>
</protein>
<dbReference type="GeneID" id="100889758"/>
<feature type="compositionally biased region" description="Polar residues" evidence="1">
    <location>
        <begin position="900"/>
        <end position="923"/>
    </location>
</feature>
<dbReference type="InterPro" id="IPR001849">
    <property type="entry name" value="PH_domain"/>
</dbReference>
<dbReference type="EnsemblMetazoa" id="XM_030997202">
    <property type="protein sequence ID" value="XP_030853062"/>
    <property type="gene ID" value="LOC100889758"/>
</dbReference>